<sequence>MRLELVETQRYAVLSQRATRQRWFGRSVAAFTVNSPRVDYGDAALRALMEPHLRKMRAARPTTDSSMTARILRYDADRYKLAESLRDTLGVGSLEACACADAHAKRALLAPLLDPATRRPFQRAYDAWIRGVVLPEIAADATRVRYQQFPCVRAQCPGDMTLGPHCDAAYGHSPSTLIVSCLLTPAYGTNALIYESSPGRENWTAFEGSEGAALAFPGGLAAHFTSENTTGRARWSIDARVLVDDATSAYDAGSYFAVAERVGGAWRRVGDEIAAVDPRVGIPFDRT</sequence>
<gene>
    <name evidence="1" type="ORF">PCAL00307_LOCUS21779</name>
    <name evidence="2" type="ORF">PECAL_2P25040</name>
</gene>
<protein>
    <recommendedName>
        <fullName evidence="4">Fe2OG dioxygenase domain-containing protein</fullName>
    </recommendedName>
</protein>
<evidence type="ECO:0000313" key="1">
    <source>
        <dbReference type="EMBL" id="CAE0706328.1"/>
    </source>
</evidence>
<dbReference type="EMBL" id="CAKKNE010000002">
    <property type="protein sequence ID" value="CAH0369383.1"/>
    <property type="molecule type" value="Genomic_DNA"/>
</dbReference>
<dbReference type="OrthoDB" id="10260017at2759"/>
<dbReference type="AlphaFoldDB" id="A0A7S4A7I1"/>
<evidence type="ECO:0008006" key="4">
    <source>
        <dbReference type="Google" id="ProtNLM"/>
    </source>
</evidence>
<evidence type="ECO:0000313" key="2">
    <source>
        <dbReference type="EMBL" id="CAH0369383.1"/>
    </source>
</evidence>
<reference evidence="2" key="2">
    <citation type="submission" date="2021-11" db="EMBL/GenBank/DDBJ databases">
        <authorList>
            <consortium name="Genoscope - CEA"/>
            <person name="William W."/>
        </authorList>
    </citation>
    <scope>NUCLEOTIDE SEQUENCE</scope>
</reference>
<proteinExistence type="predicted"/>
<keyword evidence="3" id="KW-1185">Reference proteome</keyword>
<name>A0A7S4A7I1_9STRA</name>
<dbReference type="Proteomes" id="UP000789595">
    <property type="component" value="Unassembled WGS sequence"/>
</dbReference>
<dbReference type="SUPFAM" id="SSF51197">
    <property type="entry name" value="Clavaminate synthase-like"/>
    <property type="match status" value="1"/>
</dbReference>
<dbReference type="EMBL" id="HBIW01025293">
    <property type="protein sequence ID" value="CAE0706328.1"/>
    <property type="molecule type" value="Transcribed_RNA"/>
</dbReference>
<evidence type="ECO:0000313" key="3">
    <source>
        <dbReference type="Proteomes" id="UP000789595"/>
    </source>
</evidence>
<reference evidence="1" key="1">
    <citation type="submission" date="2021-01" db="EMBL/GenBank/DDBJ databases">
        <authorList>
            <person name="Corre E."/>
            <person name="Pelletier E."/>
            <person name="Niang G."/>
            <person name="Scheremetjew M."/>
            <person name="Finn R."/>
            <person name="Kale V."/>
            <person name="Holt S."/>
            <person name="Cochrane G."/>
            <person name="Meng A."/>
            <person name="Brown T."/>
            <person name="Cohen L."/>
        </authorList>
    </citation>
    <scope>NUCLEOTIDE SEQUENCE</scope>
    <source>
        <strain evidence="1">CCMP1756</strain>
    </source>
</reference>
<organism evidence="1">
    <name type="scientific">Pelagomonas calceolata</name>
    <dbReference type="NCBI Taxonomy" id="35677"/>
    <lineage>
        <taxon>Eukaryota</taxon>
        <taxon>Sar</taxon>
        <taxon>Stramenopiles</taxon>
        <taxon>Ochrophyta</taxon>
        <taxon>Pelagophyceae</taxon>
        <taxon>Pelagomonadales</taxon>
        <taxon>Pelagomonadaceae</taxon>
        <taxon>Pelagomonas</taxon>
    </lineage>
</organism>
<accession>A0A7S4A7I1</accession>